<evidence type="ECO:0000259" key="5">
    <source>
        <dbReference type="PROSITE" id="PS50157"/>
    </source>
</evidence>
<dbReference type="InterPro" id="IPR003653">
    <property type="entry name" value="Peptidase_C48_C"/>
</dbReference>
<evidence type="ECO:0000256" key="3">
    <source>
        <dbReference type="ARBA" id="ARBA00022801"/>
    </source>
</evidence>
<evidence type="ECO:0000313" key="7">
    <source>
        <dbReference type="Proteomes" id="UP001642540"/>
    </source>
</evidence>
<dbReference type="Proteomes" id="UP001642540">
    <property type="component" value="Unassembled WGS sequence"/>
</dbReference>
<dbReference type="SUPFAM" id="SSF54001">
    <property type="entry name" value="Cysteine proteinases"/>
    <property type="match status" value="1"/>
</dbReference>
<comment type="caution">
    <text evidence="6">The sequence shown here is derived from an EMBL/GenBank/DDBJ whole genome shotgun (WGS) entry which is preliminary data.</text>
</comment>
<dbReference type="PROSITE" id="PS00028">
    <property type="entry name" value="ZINC_FINGER_C2H2_1"/>
    <property type="match status" value="1"/>
</dbReference>
<organism evidence="6 7">
    <name type="scientific">Orchesella dallaii</name>
    <dbReference type="NCBI Taxonomy" id="48710"/>
    <lineage>
        <taxon>Eukaryota</taxon>
        <taxon>Metazoa</taxon>
        <taxon>Ecdysozoa</taxon>
        <taxon>Arthropoda</taxon>
        <taxon>Hexapoda</taxon>
        <taxon>Collembola</taxon>
        <taxon>Entomobryomorpha</taxon>
        <taxon>Entomobryoidea</taxon>
        <taxon>Orchesellidae</taxon>
        <taxon>Orchesellinae</taxon>
        <taxon>Orchesella</taxon>
    </lineage>
</organism>
<keyword evidence="4" id="KW-0479">Metal-binding</keyword>
<dbReference type="Pfam" id="PF02902">
    <property type="entry name" value="Peptidase_C48"/>
    <property type="match status" value="1"/>
</dbReference>
<dbReference type="InterPro" id="IPR038765">
    <property type="entry name" value="Papain-like_cys_pep_sf"/>
</dbReference>
<protein>
    <recommendedName>
        <fullName evidence="5">C2H2-type domain-containing protein</fullName>
    </recommendedName>
</protein>
<dbReference type="Gene3D" id="3.30.160.60">
    <property type="entry name" value="Classic Zinc Finger"/>
    <property type="match status" value="1"/>
</dbReference>
<keyword evidence="3" id="KW-0378">Hydrolase</keyword>
<keyword evidence="4" id="KW-0863">Zinc-finger</keyword>
<evidence type="ECO:0000256" key="1">
    <source>
        <dbReference type="ARBA" id="ARBA00005234"/>
    </source>
</evidence>
<evidence type="ECO:0000313" key="6">
    <source>
        <dbReference type="EMBL" id="CAL8072055.1"/>
    </source>
</evidence>
<evidence type="ECO:0000256" key="4">
    <source>
        <dbReference type="PROSITE-ProRule" id="PRU00042"/>
    </source>
</evidence>
<dbReference type="Gene3D" id="3.40.395.10">
    <property type="entry name" value="Adenoviral Proteinase, Chain A"/>
    <property type="match status" value="1"/>
</dbReference>
<gene>
    <name evidence="6" type="ORF">ODALV1_LOCUS1979</name>
</gene>
<keyword evidence="7" id="KW-1185">Reference proteome</keyword>
<dbReference type="InterPro" id="IPR013087">
    <property type="entry name" value="Znf_C2H2_type"/>
</dbReference>
<accession>A0ABP1PQC4</accession>
<keyword evidence="4" id="KW-0862">Zinc</keyword>
<evidence type="ECO:0000256" key="2">
    <source>
        <dbReference type="ARBA" id="ARBA00022670"/>
    </source>
</evidence>
<feature type="domain" description="C2H2-type" evidence="5">
    <location>
        <begin position="21"/>
        <end position="49"/>
    </location>
</feature>
<dbReference type="EMBL" id="CAXLJM020000007">
    <property type="protein sequence ID" value="CAL8072055.1"/>
    <property type="molecule type" value="Genomic_DNA"/>
</dbReference>
<reference evidence="6 7" key="1">
    <citation type="submission" date="2024-08" db="EMBL/GenBank/DDBJ databases">
        <authorList>
            <person name="Cucini C."/>
            <person name="Frati F."/>
        </authorList>
    </citation>
    <scope>NUCLEOTIDE SEQUENCE [LARGE SCALE GENOMIC DNA]</scope>
</reference>
<name>A0ABP1PQC4_9HEXA</name>
<sequence>MKVNVGEEALDDLFQRVSWNYKCRKCSIRFSSRRSLKRHAHKKHGKKKESRVSTPKVCKWEIDASGALKLKSIPEIKVVLKRQRFKEIYVTTPAEGKREIFFTCEVDSQSPKKKATEEEKKTKYEEWRLENIDVLSRDGNPKVPGKDKTLLLSIPYQKSFMFDVHGLRDDVHSILNVISGQYMTWMVLDAYLMRRIESYNSTINSGVRASYKLRPKLNTRFEYLTCRFLPVYDRDQCPSTFKINMKYLPRFPLKDCVLIAPQFTCKHFYMAVFDFSQSHIRLFDSSWHFVSKDFRIQQILPILDCLTKKLKEETRDDEGYEVPKRWKFEFVDTCAQQIDEYSCGVYAIYYTENELKGKSSKNSIKLSKKDIVKIRTNIAFELLPTTYYGRKFLEAISD</sequence>
<dbReference type="PROSITE" id="PS50157">
    <property type="entry name" value="ZINC_FINGER_C2H2_2"/>
    <property type="match status" value="1"/>
</dbReference>
<comment type="similarity">
    <text evidence="1">Belongs to the peptidase C48 family.</text>
</comment>
<keyword evidence="2" id="KW-0645">Protease</keyword>
<proteinExistence type="inferred from homology"/>